<dbReference type="AlphaFoldDB" id="A0A6J2T8F8"/>
<dbReference type="Proteomes" id="UP000504634">
    <property type="component" value="Unplaced"/>
</dbReference>
<feature type="compositionally biased region" description="Polar residues" evidence="1">
    <location>
        <begin position="98"/>
        <end position="126"/>
    </location>
</feature>
<dbReference type="OrthoDB" id="8012038at2759"/>
<dbReference type="GeneID" id="115621887"/>
<organism evidence="2 3">
    <name type="scientific">Drosophila lebanonensis</name>
    <name type="common">Fruit fly</name>
    <name type="synonym">Scaptodrosophila lebanonensis</name>
    <dbReference type="NCBI Taxonomy" id="7225"/>
    <lineage>
        <taxon>Eukaryota</taxon>
        <taxon>Metazoa</taxon>
        <taxon>Ecdysozoa</taxon>
        <taxon>Arthropoda</taxon>
        <taxon>Hexapoda</taxon>
        <taxon>Insecta</taxon>
        <taxon>Pterygota</taxon>
        <taxon>Neoptera</taxon>
        <taxon>Endopterygota</taxon>
        <taxon>Diptera</taxon>
        <taxon>Brachycera</taxon>
        <taxon>Muscomorpha</taxon>
        <taxon>Ephydroidea</taxon>
        <taxon>Drosophilidae</taxon>
        <taxon>Scaptodrosophila</taxon>
    </lineage>
</organism>
<proteinExistence type="predicted"/>
<feature type="region of interest" description="Disordered" evidence="1">
    <location>
        <begin position="45"/>
        <end position="126"/>
    </location>
</feature>
<name>A0A6J2T8F8_DROLE</name>
<dbReference type="RefSeq" id="XP_030371575.1">
    <property type="nucleotide sequence ID" value="XM_030515715.1"/>
</dbReference>
<gene>
    <name evidence="3" type="primary">LOC115621887</name>
</gene>
<evidence type="ECO:0000256" key="1">
    <source>
        <dbReference type="SAM" id="MobiDB-lite"/>
    </source>
</evidence>
<feature type="non-terminal residue" evidence="3">
    <location>
        <position position="1"/>
    </location>
</feature>
<keyword evidence="2" id="KW-1185">Reference proteome</keyword>
<reference evidence="3" key="1">
    <citation type="submission" date="2025-08" db="UniProtKB">
        <authorList>
            <consortium name="RefSeq"/>
        </authorList>
    </citation>
    <scope>IDENTIFICATION</scope>
    <source>
        <strain evidence="3">11010-0011.00</strain>
        <tissue evidence="3">Whole body</tissue>
    </source>
</reference>
<sequence length="300" mass="34064">FINMEKDKKNDQLLDLIRKELNAILAEEESGVPERKTSFESIIKANPISNLVPKKGGSQQSNVAIKVEKRPLTSSSSTSTFNKAHAFRQAAGGKTINMKPSSTSNSSGQKKEQTSSSDLKTTGSSNWDTLDSERLLRAEFVDSQTSKSIDEELQKMQVELKQSYELFQGIGEKFESINFNGLRKRIRDLHLNNMSNDMGKVTTLELQKIFETRYMQNRLDKLTTDVRDGLRRHPGEFGDIPELSTFFQACTQLEHGLDTLKQQRKRSSDLEKRLCWATEIAYDRMDEIRNAVGSKPESNF</sequence>
<protein>
    <submittedName>
        <fullName evidence="3">Uncharacterized protein LOC115621887</fullName>
    </submittedName>
</protein>
<evidence type="ECO:0000313" key="3">
    <source>
        <dbReference type="RefSeq" id="XP_030371575.1"/>
    </source>
</evidence>
<evidence type="ECO:0000313" key="2">
    <source>
        <dbReference type="Proteomes" id="UP000504634"/>
    </source>
</evidence>
<feature type="compositionally biased region" description="Polar residues" evidence="1">
    <location>
        <begin position="72"/>
        <end position="82"/>
    </location>
</feature>
<accession>A0A6J2T8F8</accession>